<dbReference type="EMBL" id="KV878970">
    <property type="protein sequence ID" value="OJK05181.1"/>
    <property type="molecule type" value="Genomic_DNA"/>
</dbReference>
<evidence type="ECO:0000313" key="1">
    <source>
        <dbReference type="EMBL" id="OJK05181.1"/>
    </source>
</evidence>
<dbReference type="GeneID" id="30976958"/>
<keyword evidence="2" id="KW-1185">Reference proteome</keyword>
<reference evidence="2" key="1">
    <citation type="journal article" date="2017" name="Genome Biol.">
        <title>Comparative genomics reveals high biological diversity and specific adaptations in the industrially and medically important fungal genus Aspergillus.</title>
        <authorList>
            <person name="de Vries R.P."/>
            <person name="Riley R."/>
            <person name="Wiebenga A."/>
            <person name="Aguilar-Osorio G."/>
            <person name="Amillis S."/>
            <person name="Uchima C.A."/>
            <person name="Anderluh G."/>
            <person name="Asadollahi M."/>
            <person name="Askin M."/>
            <person name="Barry K."/>
            <person name="Battaglia E."/>
            <person name="Bayram O."/>
            <person name="Benocci T."/>
            <person name="Braus-Stromeyer S.A."/>
            <person name="Caldana C."/>
            <person name="Canovas D."/>
            <person name="Cerqueira G.C."/>
            <person name="Chen F."/>
            <person name="Chen W."/>
            <person name="Choi C."/>
            <person name="Clum A."/>
            <person name="Dos Santos R.A."/>
            <person name="Damasio A.R."/>
            <person name="Diallinas G."/>
            <person name="Emri T."/>
            <person name="Fekete E."/>
            <person name="Flipphi M."/>
            <person name="Freyberg S."/>
            <person name="Gallo A."/>
            <person name="Gournas C."/>
            <person name="Habgood R."/>
            <person name="Hainaut M."/>
            <person name="Harispe M.L."/>
            <person name="Henrissat B."/>
            <person name="Hilden K.S."/>
            <person name="Hope R."/>
            <person name="Hossain A."/>
            <person name="Karabika E."/>
            <person name="Karaffa L."/>
            <person name="Karanyi Z."/>
            <person name="Krasevec N."/>
            <person name="Kuo A."/>
            <person name="Kusch H."/>
            <person name="LaButti K."/>
            <person name="Lagendijk E.L."/>
            <person name="Lapidus A."/>
            <person name="Levasseur A."/>
            <person name="Lindquist E."/>
            <person name="Lipzen A."/>
            <person name="Logrieco A.F."/>
            <person name="MacCabe A."/>
            <person name="Maekelae M.R."/>
            <person name="Malavazi I."/>
            <person name="Melin P."/>
            <person name="Meyer V."/>
            <person name="Mielnichuk N."/>
            <person name="Miskei M."/>
            <person name="Molnar A.P."/>
            <person name="Mule G."/>
            <person name="Ngan C.Y."/>
            <person name="Orejas M."/>
            <person name="Orosz E."/>
            <person name="Ouedraogo J.P."/>
            <person name="Overkamp K.M."/>
            <person name="Park H.-S."/>
            <person name="Perrone G."/>
            <person name="Piumi F."/>
            <person name="Punt P.J."/>
            <person name="Ram A.F."/>
            <person name="Ramon A."/>
            <person name="Rauscher S."/>
            <person name="Record E."/>
            <person name="Riano-Pachon D.M."/>
            <person name="Robert V."/>
            <person name="Roehrig J."/>
            <person name="Ruller R."/>
            <person name="Salamov A."/>
            <person name="Salih N.S."/>
            <person name="Samson R.A."/>
            <person name="Sandor E."/>
            <person name="Sanguinetti M."/>
            <person name="Schuetze T."/>
            <person name="Sepcic K."/>
            <person name="Shelest E."/>
            <person name="Sherlock G."/>
            <person name="Sophianopoulou V."/>
            <person name="Squina F.M."/>
            <person name="Sun H."/>
            <person name="Susca A."/>
            <person name="Todd R.B."/>
            <person name="Tsang A."/>
            <person name="Unkles S.E."/>
            <person name="van de Wiele N."/>
            <person name="van Rossen-Uffink D."/>
            <person name="Oliveira J.V."/>
            <person name="Vesth T.C."/>
            <person name="Visser J."/>
            <person name="Yu J.-H."/>
            <person name="Zhou M."/>
            <person name="Andersen M.R."/>
            <person name="Archer D.B."/>
            <person name="Baker S.E."/>
            <person name="Benoit I."/>
            <person name="Brakhage A.A."/>
            <person name="Braus G.H."/>
            <person name="Fischer R."/>
            <person name="Frisvad J.C."/>
            <person name="Goldman G.H."/>
            <person name="Houbraken J."/>
            <person name="Oakley B."/>
            <person name="Pocsi I."/>
            <person name="Scazzocchio C."/>
            <person name="Seiboth B."/>
            <person name="vanKuyk P.A."/>
            <person name="Wortman J."/>
            <person name="Dyer P.S."/>
            <person name="Grigoriev I.V."/>
        </authorList>
    </citation>
    <scope>NUCLEOTIDE SEQUENCE [LARGE SCALE GENOMIC DNA]</scope>
    <source>
        <strain evidence="2">ATCC 16872 / CBS 172.66 / WB 5094</strain>
    </source>
</reference>
<sequence>MRQERLNDAAIALHTALSSAGVKYGHFGGYACTLLGSRRETSDIDCLVSATKPEILALVDGVSNFTVIPRNREDYVALVWSDSANQGEPVLVEIFCERFRGSHYTMCHCYPRLTLVRGERMGVGLVQHLPAFAIFKGKLRAAATRSEPHDVFDLWWLAGRFQTVYNHARHLNLDYVGFAIKRYPGLELLFFLLGLDVVAAAARVQDVELNQLPLSGPGDIQRGLLL</sequence>
<dbReference type="OrthoDB" id="3259529at2759"/>
<dbReference type="InterPro" id="IPR043519">
    <property type="entry name" value="NT_sf"/>
</dbReference>
<dbReference type="OMA" id="FHRIHHA"/>
<dbReference type="Proteomes" id="UP000184546">
    <property type="component" value="Unassembled WGS sequence"/>
</dbReference>
<protein>
    <submittedName>
        <fullName evidence="1">Uncharacterized protein</fullName>
    </submittedName>
</protein>
<proteinExistence type="predicted"/>
<dbReference type="VEuPathDB" id="FungiDB:ASPACDRAFT_56570"/>
<name>A0A1L9X9S2_ASPA1</name>
<evidence type="ECO:0000313" key="2">
    <source>
        <dbReference type="Proteomes" id="UP000184546"/>
    </source>
</evidence>
<dbReference type="SUPFAM" id="SSF81301">
    <property type="entry name" value="Nucleotidyltransferase"/>
    <property type="match status" value="1"/>
</dbReference>
<gene>
    <name evidence="1" type="ORF">ASPACDRAFT_56570</name>
</gene>
<accession>A0A1L9X9S2</accession>
<dbReference type="RefSeq" id="XP_020061520.1">
    <property type="nucleotide sequence ID" value="XM_020203144.1"/>
</dbReference>
<organism evidence="1 2">
    <name type="scientific">Aspergillus aculeatus (strain ATCC 16872 / CBS 172.66 / WB 5094)</name>
    <dbReference type="NCBI Taxonomy" id="690307"/>
    <lineage>
        <taxon>Eukaryota</taxon>
        <taxon>Fungi</taxon>
        <taxon>Dikarya</taxon>
        <taxon>Ascomycota</taxon>
        <taxon>Pezizomycotina</taxon>
        <taxon>Eurotiomycetes</taxon>
        <taxon>Eurotiomycetidae</taxon>
        <taxon>Eurotiales</taxon>
        <taxon>Aspergillaceae</taxon>
        <taxon>Aspergillus</taxon>
        <taxon>Aspergillus subgen. Circumdati</taxon>
    </lineage>
</organism>
<dbReference type="AlphaFoldDB" id="A0A1L9X9S2"/>